<evidence type="ECO:0000259" key="10">
    <source>
        <dbReference type="PROSITE" id="PS00631"/>
    </source>
</evidence>
<feature type="binding site" evidence="9">
    <location>
        <position position="291"/>
    </location>
    <ligand>
        <name>Mn(2+)</name>
        <dbReference type="ChEBI" id="CHEBI:29035"/>
        <label>2</label>
    </ligand>
</feature>
<dbReference type="GO" id="GO:0070006">
    <property type="term" value="F:metalloaminopeptidase activity"/>
    <property type="evidence" value="ECO:0007669"/>
    <property type="project" value="InterPro"/>
</dbReference>
<evidence type="ECO:0000256" key="3">
    <source>
        <dbReference type="ARBA" id="ARBA00009528"/>
    </source>
</evidence>
<dbReference type="InterPro" id="IPR011356">
    <property type="entry name" value="Leucine_aapep/pepB"/>
</dbReference>
<evidence type="ECO:0000313" key="12">
    <source>
        <dbReference type="Proteomes" id="UP000019184"/>
    </source>
</evidence>
<dbReference type="GO" id="GO:0005737">
    <property type="term" value="C:cytoplasm"/>
    <property type="evidence" value="ECO:0007669"/>
    <property type="project" value="UniProtKB-SubCell"/>
</dbReference>
<gene>
    <name evidence="9 11" type="primary">pepA</name>
    <name evidence="11" type="ORF">BN874_1100020</name>
</gene>
<dbReference type="InterPro" id="IPR000819">
    <property type="entry name" value="Peptidase_M17_C"/>
</dbReference>
<dbReference type="RefSeq" id="WP_034430259.1">
    <property type="nucleotide sequence ID" value="NZ_CBTK010000014.1"/>
</dbReference>
<proteinExistence type="inferred from homology"/>
<dbReference type="FunFam" id="3.40.630.10:FF:000004">
    <property type="entry name" value="Probable cytosol aminopeptidase"/>
    <property type="match status" value="1"/>
</dbReference>
<dbReference type="CDD" id="cd00433">
    <property type="entry name" value="Peptidase_M17"/>
    <property type="match status" value="1"/>
</dbReference>
<dbReference type="PROSITE" id="PS00631">
    <property type="entry name" value="CYTOSOL_AP"/>
    <property type="match status" value="1"/>
</dbReference>
<dbReference type="PANTHER" id="PTHR11963:SF23">
    <property type="entry name" value="CYTOSOL AMINOPEPTIDASE"/>
    <property type="match status" value="1"/>
</dbReference>
<dbReference type="Gene3D" id="3.40.630.10">
    <property type="entry name" value="Zn peptidases"/>
    <property type="match status" value="1"/>
</dbReference>
<comment type="subcellular location">
    <subcellularLocation>
        <location evidence="9">Cytoplasm</location>
    </subcellularLocation>
</comment>
<protein>
    <recommendedName>
        <fullName evidence="9">Probable cytosol aminopeptidase</fullName>
        <ecNumber evidence="9">3.4.11.1</ecNumber>
    </recommendedName>
    <alternativeName>
        <fullName evidence="9">Leucine aminopeptidase</fullName>
        <shortName evidence="9">LAP</shortName>
        <ecNumber evidence="9">3.4.11.10</ecNumber>
    </alternativeName>
    <alternativeName>
        <fullName evidence="9">Leucyl aminopeptidase</fullName>
    </alternativeName>
</protein>
<dbReference type="Pfam" id="PF00883">
    <property type="entry name" value="Peptidase_M17"/>
    <property type="match status" value="1"/>
</dbReference>
<dbReference type="EC" id="3.4.11.1" evidence="9"/>
<feature type="binding site" evidence="9">
    <location>
        <position position="273"/>
    </location>
    <ligand>
        <name>Mn(2+)</name>
        <dbReference type="ChEBI" id="CHEBI:29035"/>
        <label>1</label>
    </ligand>
</feature>
<comment type="function">
    <text evidence="9">Presumably involved in the processing and regular turnover of intracellular proteins. Catalyzes the removal of unsubstituted N-terminal amino acids from various peptides.</text>
</comment>
<feature type="active site" evidence="9">
    <location>
        <position position="280"/>
    </location>
</feature>
<feature type="binding site" evidence="9">
    <location>
        <position position="268"/>
    </location>
    <ligand>
        <name>Mn(2+)</name>
        <dbReference type="ChEBI" id="CHEBI:29035"/>
        <label>2</label>
    </ligand>
</feature>
<evidence type="ECO:0000256" key="4">
    <source>
        <dbReference type="ARBA" id="ARBA00022438"/>
    </source>
</evidence>
<feature type="active site" evidence="9">
    <location>
        <position position="354"/>
    </location>
</feature>
<keyword evidence="5 9" id="KW-0645">Protease</keyword>
<evidence type="ECO:0000256" key="2">
    <source>
        <dbReference type="ARBA" id="ARBA00000967"/>
    </source>
</evidence>
<comment type="caution">
    <text evidence="11">The sequence shown here is derived from an EMBL/GenBank/DDBJ whole genome shotgun (WGS) entry which is preliminary data.</text>
</comment>
<feature type="binding site" evidence="9">
    <location>
        <position position="273"/>
    </location>
    <ligand>
        <name>Mn(2+)</name>
        <dbReference type="ChEBI" id="CHEBI:29035"/>
        <label>2</label>
    </ligand>
</feature>
<comment type="catalytic activity">
    <reaction evidence="2 9">
        <text>Release of an N-terminal amino acid, preferentially leucine, but not glutamic or aspartic acids.</text>
        <dbReference type="EC" id="3.4.11.10"/>
    </reaction>
</comment>
<accession>A0A7U7J2J7</accession>
<name>A0A7U7J2J7_9GAMM</name>
<dbReference type="Gene3D" id="3.40.220.10">
    <property type="entry name" value="Leucine Aminopeptidase, subunit E, domain 1"/>
    <property type="match status" value="1"/>
</dbReference>
<organism evidence="11 12">
    <name type="scientific">Candidatus Contendobacter odensis Run_B_J11</name>
    <dbReference type="NCBI Taxonomy" id="1400861"/>
    <lineage>
        <taxon>Bacteria</taxon>
        <taxon>Pseudomonadati</taxon>
        <taxon>Pseudomonadota</taxon>
        <taxon>Gammaproteobacteria</taxon>
        <taxon>Candidatus Competibacteraceae</taxon>
        <taxon>Candidatus Contendibacter</taxon>
    </lineage>
</organism>
<evidence type="ECO:0000256" key="1">
    <source>
        <dbReference type="ARBA" id="ARBA00000135"/>
    </source>
</evidence>
<comment type="similarity">
    <text evidence="3 9">Belongs to the peptidase M17 family.</text>
</comment>
<keyword evidence="6 9" id="KW-0479">Metal-binding</keyword>
<dbReference type="Pfam" id="PF02789">
    <property type="entry name" value="Peptidase_M17_N"/>
    <property type="match status" value="1"/>
</dbReference>
<dbReference type="PANTHER" id="PTHR11963">
    <property type="entry name" value="LEUCINE AMINOPEPTIDASE-RELATED"/>
    <property type="match status" value="1"/>
</dbReference>
<evidence type="ECO:0000256" key="7">
    <source>
        <dbReference type="ARBA" id="ARBA00022801"/>
    </source>
</evidence>
<reference evidence="11 12" key="1">
    <citation type="journal article" date="2014" name="ISME J.">
        <title>Candidatus Competibacter-lineage genomes retrieved from metagenomes reveal functional metabolic diversity.</title>
        <authorList>
            <person name="McIlroy S.J."/>
            <person name="Albertsen M."/>
            <person name="Andresen E.K."/>
            <person name="Saunders A.M."/>
            <person name="Kristiansen R."/>
            <person name="Stokholm-Bjerregaard M."/>
            <person name="Nielsen K.L."/>
            <person name="Nielsen P.H."/>
        </authorList>
    </citation>
    <scope>NUCLEOTIDE SEQUENCE [LARGE SCALE GENOMIC DNA]</scope>
    <source>
        <strain evidence="11 12">Run_B_J11</strain>
    </source>
</reference>
<comment type="catalytic activity">
    <reaction evidence="1 9">
        <text>Release of an N-terminal amino acid, Xaa-|-Yaa-, in which Xaa is preferably Leu, but may be other amino acids including Pro although not Arg or Lys, and Yaa may be Pro. Amino acid amides and methyl esters are also readily hydrolyzed, but rates on arylamides are exceedingly low.</text>
        <dbReference type="EC" id="3.4.11.1"/>
    </reaction>
</comment>
<sequence>MEFVVKSGNPEKQRTACLVLGVYESRRLAPATEQFDAVYNSALSNLLRRGDLDGKIGQSLLLFNLADTLCERVLLIGCGKERDLDDRRFRQIASHAATALNETGATEAVVYLTDLAVRGRETDWKIRQIVEAVETARYRCDALKSKKDTPRRLLRKIILSVPRRRELPEGEQAVREGIAIAAGVKLTKDLGNLPPNLCTPTYLAEQAQALAGEFPTLRVEVLEEADMERLGMGALLAVSRGSAQPGKLIRLDYRHGLATRKPYVLVGKGVTFDTGGISLKPGEGMDEMKYDMCGAASVLGTLRACAELQLPLNVIGLIPAVENMPGGRASRPGDIVTSLSGQTIEILNTDAEGRLILCDTLTYAERDEPAAVVDIATLTGACIIALGRHPHGLFSNHPPLAHALQTAGNAACDRVWELPLWEDYQEQLDSNFADMANIGGKEGGAITAACFLSRFAKKFHWAHLDIAGTAWKTGKAKGATGRPVPLLTQYLLDRVAETEREDGRAAH</sequence>
<feature type="binding site" evidence="9">
    <location>
        <position position="350"/>
    </location>
    <ligand>
        <name>Mn(2+)</name>
        <dbReference type="ChEBI" id="CHEBI:29035"/>
        <label>1</label>
    </ligand>
</feature>
<keyword evidence="12" id="KW-1185">Reference proteome</keyword>
<dbReference type="GO" id="GO:0030145">
    <property type="term" value="F:manganese ion binding"/>
    <property type="evidence" value="ECO:0007669"/>
    <property type="project" value="UniProtKB-UniRule"/>
</dbReference>
<feature type="binding site" evidence="9">
    <location>
        <position position="352"/>
    </location>
    <ligand>
        <name>Mn(2+)</name>
        <dbReference type="ChEBI" id="CHEBI:29035"/>
        <label>2</label>
    </ligand>
</feature>
<dbReference type="PRINTS" id="PR00481">
    <property type="entry name" value="LAMNOPPTDASE"/>
</dbReference>
<dbReference type="OrthoDB" id="9809354at2"/>
<keyword evidence="7 9" id="KW-0378">Hydrolase</keyword>
<dbReference type="EC" id="3.4.11.10" evidence="9"/>
<comment type="cofactor">
    <cofactor evidence="9">
        <name>Mn(2+)</name>
        <dbReference type="ChEBI" id="CHEBI:29035"/>
    </cofactor>
    <text evidence="9">Binds 2 manganese ions per subunit.</text>
</comment>
<dbReference type="EMBL" id="CBTK010000014">
    <property type="protein sequence ID" value="CDH43239.1"/>
    <property type="molecule type" value="Genomic_DNA"/>
</dbReference>
<evidence type="ECO:0000313" key="11">
    <source>
        <dbReference type="EMBL" id="CDH43239.1"/>
    </source>
</evidence>
<evidence type="ECO:0000256" key="5">
    <source>
        <dbReference type="ARBA" id="ARBA00022670"/>
    </source>
</evidence>
<feature type="domain" description="Cytosol aminopeptidase" evidence="10">
    <location>
        <begin position="348"/>
        <end position="355"/>
    </location>
</feature>
<evidence type="ECO:0000256" key="6">
    <source>
        <dbReference type="ARBA" id="ARBA00022723"/>
    </source>
</evidence>
<dbReference type="SUPFAM" id="SSF53187">
    <property type="entry name" value="Zn-dependent exopeptidases"/>
    <property type="match status" value="1"/>
</dbReference>
<dbReference type="SUPFAM" id="SSF52949">
    <property type="entry name" value="Macro domain-like"/>
    <property type="match status" value="1"/>
</dbReference>
<dbReference type="InterPro" id="IPR043472">
    <property type="entry name" value="Macro_dom-like"/>
</dbReference>
<dbReference type="NCBIfam" id="NF002074">
    <property type="entry name" value="PRK00913.1-4"/>
    <property type="match status" value="1"/>
</dbReference>
<dbReference type="HAMAP" id="MF_00181">
    <property type="entry name" value="Cytosol_peptidase_M17"/>
    <property type="match status" value="1"/>
</dbReference>
<keyword evidence="9" id="KW-0963">Cytoplasm</keyword>
<feature type="binding site" evidence="9">
    <location>
        <position position="352"/>
    </location>
    <ligand>
        <name>Mn(2+)</name>
        <dbReference type="ChEBI" id="CHEBI:29035"/>
        <label>1</label>
    </ligand>
</feature>
<dbReference type="InterPro" id="IPR023042">
    <property type="entry name" value="Peptidase_M17_leu_NH2_pept"/>
</dbReference>
<dbReference type="Proteomes" id="UP000019184">
    <property type="component" value="Unassembled WGS sequence"/>
</dbReference>
<dbReference type="GO" id="GO:0006508">
    <property type="term" value="P:proteolysis"/>
    <property type="evidence" value="ECO:0007669"/>
    <property type="project" value="UniProtKB-KW"/>
</dbReference>
<keyword evidence="8 9" id="KW-0464">Manganese</keyword>
<evidence type="ECO:0000256" key="8">
    <source>
        <dbReference type="ARBA" id="ARBA00023211"/>
    </source>
</evidence>
<dbReference type="AlphaFoldDB" id="A0A7U7J2J7"/>
<keyword evidence="4 9" id="KW-0031">Aminopeptidase</keyword>
<dbReference type="InterPro" id="IPR008283">
    <property type="entry name" value="Peptidase_M17_N"/>
</dbReference>
<evidence type="ECO:0000256" key="9">
    <source>
        <dbReference type="HAMAP-Rule" id="MF_00181"/>
    </source>
</evidence>
<dbReference type="NCBIfam" id="NF002073">
    <property type="entry name" value="PRK00913.1-2"/>
    <property type="match status" value="1"/>
</dbReference>